<keyword evidence="6 7" id="KW-0694">RNA-binding</keyword>
<dbReference type="PATRIC" id="fig|213810.4.peg.200"/>
<evidence type="ECO:0000313" key="9">
    <source>
        <dbReference type="EMBL" id="CBL16537.1"/>
    </source>
</evidence>
<keyword evidence="3 7" id="KW-0540">Nuclease</keyword>
<evidence type="ECO:0000256" key="1">
    <source>
        <dbReference type="ARBA" id="ARBA00002663"/>
    </source>
</evidence>
<evidence type="ECO:0000256" key="7">
    <source>
        <dbReference type="HAMAP-Rule" id="MF_00227"/>
    </source>
</evidence>
<evidence type="ECO:0000256" key="2">
    <source>
        <dbReference type="ARBA" id="ARBA00022694"/>
    </source>
</evidence>
<dbReference type="HAMAP" id="MF_00227">
    <property type="entry name" value="RNase_P"/>
    <property type="match status" value="1"/>
</dbReference>
<comment type="function">
    <text evidence="1 7">RNaseP catalyzes the removal of the 5'-leader sequence from pre-tRNA to produce the mature 5'-terminus. It can also cleave other RNA substrates such as 4.5S RNA. The protein component plays an auxiliary but essential role in vivo by binding to the 5'-leader sequence and broadening the substrate specificity of the ribozyme.</text>
</comment>
<dbReference type="PROSITE" id="PS00648">
    <property type="entry name" value="RIBONUCLEASE_P"/>
    <property type="match status" value="1"/>
</dbReference>
<proteinExistence type="inferred from homology"/>
<comment type="similarity">
    <text evidence="7">Belongs to the RnpA family.</text>
</comment>
<dbReference type="SUPFAM" id="SSF54211">
    <property type="entry name" value="Ribosomal protein S5 domain 2-like"/>
    <property type="match status" value="1"/>
</dbReference>
<dbReference type="InterPro" id="IPR000100">
    <property type="entry name" value="RNase_P"/>
</dbReference>
<keyword evidence="4 7" id="KW-0255">Endonuclease</keyword>
<keyword evidence="2 7" id="KW-0819">tRNA processing</keyword>
<dbReference type="PANTHER" id="PTHR33992">
    <property type="entry name" value="RIBONUCLEASE P PROTEIN COMPONENT"/>
    <property type="match status" value="1"/>
</dbReference>
<evidence type="ECO:0000256" key="6">
    <source>
        <dbReference type="ARBA" id="ARBA00022884"/>
    </source>
</evidence>
<keyword evidence="10" id="KW-1185">Reference proteome</keyword>
<dbReference type="GO" id="GO:0000049">
    <property type="term" value="F:tRNA binding"/>
    <property type="evidence" value="ECO:0007669"/>
    <property type="project" value="UniProtKB-UniRule"/>
</dbReference>
<dbReference type="HOGENOM" id="CLU_117179_9_1_9"/>
<organism evidence="9 10">
    <name type="scientific">Ruminococcus champanellensis (strain DSM 18848 / JCM 17042 / KCTC 15320 / 18P13)</name>
    <dbReference type="NCBI Taxonomy" id="213810"/>
    <lineage>
        <taxon>Bacteria</taxon>
        <taxon>Bacillati</taxon>
        <taxon>Bacillota</taxon>
        <taxon>Clostridia</taxon>
        <taxon>Eubacteriales</taxon>
        <taxon>Oscillospiraceae</taxon>
        <taxon>Ruminococcus</taxon>
    </lineage>
</organism>
<comment type="catalytic activity">
    <reaction evidence="7">
        <text>Endonucleolytic cleavage of RNA, removing 5'-extranucleotides from tRNA precursor.</text>
        <dbReference type="EC" id="3.1.26.5"/>
    </reaction>
</comment>
<accession>D4LA92</accession>
<dbReference type="EC" id="3.1.26.5" evidence="7 8"/>
<dbReference type="InterPro" id="IPR020539">
    <property type="entry name" value="RNase_P_CS"/>
</dbReference>
<reference evidence="9" key="2">
    <citation type="submission" date="2010-03" db="EMBL/GenBank/DDBJ databases">
        <authorList>
            <person name="Pajon A."/>
        </authorList>
    </citation>
    <scope>NUCLEOTIDE SEQUENCE</scope>
    <source>
        <strain evidence="9">Type strain: 18P13</strain>
    </source>
</reference>
<dbReference type="GO" id="GO:0030677">
    <property type="term" value="C:ribonuclease P complex"/>
    <property type="evidence" value="ECO:0007669"/>
    <property type="project" value="TreeGrafter"/>
</dbReference>
<reference evidence="9" key="1">
    <citation type="submission" date="2010-03" db="EMBL/GenBank/DDBJ databases">
        <title>The genome sequence of Ruminococcus sp. 18P13.</title>
        <authorList>
            <consortium name="metaHIT consortium -- http://www.metahit.eu/"/>
            <person name="Pajon A."/>
            <person name="Turner K."/>
            <person name="Parkhill J."/>
            <person name="Bernalier A."/>
        </authorList>
    </citation>
    <scope>NUCLEOTIDE SEQUENCE [LARGE SCALE GENOMIC DNA]</scope>
    <source>
        <strain evidence="9">Type strain: 18P13</strain>
    </source>
</reference>
<evidence type="ECO:0000256" key="8">
    <source>
        <dbReference type="NCBIfam" id="TIGR00188"/>
    </source>
</evidence>
<gene>
    <name evidence="7" type="primary">rnpA</name>
    <name evidence="9" type="ordered locus">RUM_02950</name>
</gene>
<dbReference type="AlphaFoldDB" id="D4LA92"/>
<dbReference type="GO" id="GO:0001682">
    <property type="term" value="P:tRNA 5'-leader removal"/>
    <property type="evidence" value="ECO:0007669"/>
    <property type="project" value="UniProtKB-UniRule"/>
</dbReference>
<dbReference type="GO" id="GO:0042781">
    <property type="term" value="F:3'-tRNA processing endoribonuclease activity"/>
    <property type="evidence" value="ECO:0007669"/>
    <property type="project" value="TreeGrafter"/>
</dbReference>
<dbReference type="Gene3D" id="3.30.230.10">
    <property type="match status" value="1"/>
</dbReference>
<evidence type="ECO:0000313" key="10">
    <source>
        <dbReference type="Proteomes" id="UP000007054"/>
    </source>
</evidence>
<dbReference type="EMBL" id="FP929052">
    <property type="protein sequence ID" value="CBL16537.1"/>
    <property type="molecule type" value="Genomic_DNA"/>
</dbReference>
<protein>
    <recommendedName>
        <fullName evidence="7 8">Ribonuclease P protein component</fullName>
        <shortName evidence="7">RNase P protein</shortName>
        <shortName evidence="7">RNaseP protein</shortName>
        <ecNumber evidence="7 8">3.1.26.5</ecNumber>
    </recommendedName>
    <alternativeName>
        <fullName evidence="7">Protein C5</fullName>
    </alternativeName>
</protein>
<dbReference type="KEGG" id="rch:RUM_02950"/>
<dbReference type="Proteomes" id="UP000007054">
    <property type="component" value="Chromosome"/>
</dbReference>
<dbReference type="STRING" id="213810.RUM_02950"/>
<keyword evidence="5 7" id="KW-0378">Hydrolase</keyword>
<dbReference type="BioCyc" id="RCHA213810:RUM_RS01410-MONOMER"/>
<dbReference type="GO" id="GO:0004526">
    <property type="term" value="F:ribonuclease P activity"/>
    <property type="evidence" value="ECO:0007669"/>
    <property type="project" value="UniProtKB-UniRule"/>
</dbReference>
<name>D4LA92_RUMC1</name>
<evidence type="ECO:0000256" key="3">
    <source>
        <dbReference type="ARBA" id="ARBA00022722"/>
    </source>
</evidence>
<dbReference type="InterPro" id="IPR020568">
    <property type="entry name" value="Ribosomal_Su5_D2-typ_SF"/>
</dbReference>
<dbReference type="InterPro" id="IPR014721">
    <property type="entry name" value="Ribsml_uS5_D2-typ_fold_subgr"/>
</dbReference>
<evidence type="ECO:0000256" key="4">
    <source>
        <dbReference type="ARBA" id="ARBA00022759"/>
    </source>
</evidence>
<evidence type="ECO:0000256" key="5">
    <source>
        <dbReference type="ARBA" id="ARBA00022801"/>
    </source>
</evidence>
<dbReference type="PANTHER" id="PTHR33992:SF1">
    <property type="entry name" value="RIBONUCLEASE P PROTEIN COMPONENT"/>
    <property type="match status" value="1"/>
</dbReference>
<dbReference type="Pfam" id="PF00825">
    <property type="entry name" value="Ribonuclease_P"/>
    <property type="match status" value="1"/>
</dbReference>
<dbReference type="NCBIfam" id="TIGR00188">
    <property type="entry name" value="rnpA"/>
    <property type="match status" value="1"/>
</dbReference>
<sequence>MLNQNKDFLALYKRGVCIPLRHVVLYVRRNRFGFNRLGVTAGKKLGNAVCRNRAKRLIRQAYRETEALLPCGVDLVIVARSSILQIKSPELTALLAGKGLRQLQAAAARDPQKQ</sequence>
<comment type="subunit">
    <text evidence="7">Consists of a catalytic RNA component (M1 or rnpB) and a protein subunit.</text>
</comment>